<evidence type="ECO:0000256" key="1">
    <source>
        <dbReference type="SAM" id="Phobius"/>
    </source>
</evidence>
<gene>
    <name evidence="2" type="ORF">SAMN02745941_02472</name>
</gene>
<evidence type="ECO:0000313" key="3">
    <source>
        <dbReference type="Proteomes" id="UP000184241"/>
    </source>
</evidence>
<accession>A0A1M5Z1S0</accession>
<protein>
    <submittedName>
        <fullName evidence="2">Uncharacterized protein</fullName>
    </submittedName>
</protein>
<dbReference type="AlphaFoldDB" id="A0A1M5Z1S0"/>
<sequence>MNKKIYILSIVPLIFPILSREDIIPWVIALFFVNKSIQAIKSNINVNRKLLINITSSGALILAFNLLASAIQNYFSKLLL</sequence>
<proteinExistence type="predicted"/>
<keyword evidence="1" id="KW-0472">Membrane</keyword>
<keyword evidence="1" id="KW-1133">Transmembrane helix</keyword>
<dbReference type="EMBL" id="FQXU01000007">
    <property type="protein sequence ID" value="SHI18215.1"/>
    <property type="molecule type" value="Genomic_DNA"/>
</dbReference>
<keyword evidence="1" id="KW-0812">Transmembrane</keyword>
<reference evidence="2 3" key="1">
    <citation type="submission" date="2016-11" db="EMBL/GenBank/DDBJ databases">
        <authorList>
            <person name="Jaros S."/>
            <person name="Januszkiewicz K."/>
            <person name="Wedrychowicz H."/>
        </authorList>
    </citation>
    <scope>NUCLEOTIDE SEQUENCE [LARGE SCALE GENOMIC DNA]</scope>
    <source>
        <strain evidence="2 3">DSM 6191</strain>
    </source>
</reference>
<name>A0A1M5Z1S0_9CLOT</name>
<organism evidence="2 3">
    <name type="scientific">Clostridium intestinale DSM 6191</name>
    <dbReference type="NCBI Taxonomy" id="1121320"/>
    <lineage>
        <taxon>Bacteria</taxon>
        <taxon>Bacillati</taxon>
        <taxon>Bacillota</taxon>
        <taxon>Clostridia</taxon>
        <taxon>Eubacteriales</taxon>
        <taxon>Clostridiaceae</taxon>
        <taxon>Clostridium</taxon>
    </lineage>
</organism>
<dbReference type="Proteomes" id="UP000184241">
    <property type="component" value="Unassembled WGS sequence"/>
</dbReference>
<dbReference type="RefSeq" id="WP_073019878.1">
    <property type="nucleotide sequence ID" value="NZ_FQXU01000007.1"/>
</dbReference>
<feature type="transmembrane region" description="Helical" evidence="1">
    <location>
        <begin position="54"/>
        <end position="75"/>
    </location>
</feature>
<evidence type="ECO:0000313" key="2">
    <source>
        <dbReference type="EMBL" id="SHI18215.1"/>
    </source>
</evidence>